<evidence type="ECO:0000256" key="2">
    <source>
        <dbReference type="SAM" id="Phobius"/>
    </source>
</evidence>
<evidence type="ECO:0000256" key="1">
    <source>
        <dbReference type="SAM" id="MobiDB-lite"/>
    </source>
</evidence>
<reference evidence="3" key="1">
    <citation type="submission" date="2020-11" db="EMBL/GenBank/DDBJ databases">
        <authorList>
            <person name="Tran Van P."/>
        </authorList>
    </citation>
    <scope>NUCLEOTIDE SEQUENCE</scope>
</reference>
<proteinExistence type="predicted"/>
<dbReference type="AlphaFoldDB" id="A0A7R9BYW3"/>
<dbReference type="EMBL" id="OA886615">
    <property type="protein sequence ID" value="CAD7282949.1"/>
    <property type="molecule type" value="Genomic_DNA"/>
</dbReference>
<dbReference type="Proteomes" id="UP000678499">
    <property type="component" value="Unassembled WGS sequence"/>
</dbReference>
<keyword evidence="4" id="KW-1185">Reference proteome</keyword>
<feature type="transmembrane region" description="Helical" evidence="2">
    <location>
        <begin position="40"/>
        <end position="59"/>
    </location>
</feature>
<accession>A0A7R9BYW3</accession>
<keyword evidence="2" id="KW-0472">Membrane</keyword>
<protein>
    <submittedName>
        <fullName evidence="3">Uncharacterized protein</fullName>
    </submittedName>
</protein>
<feature type="compositionally biased region" description="Basic and acidic residues" evidence="1">
    <location>
        <begin position="503"/>
        <end position="513"/>
    </location>
</feature>
<keyword evidence="2" id="KW-1133">Transmembrane helix</keyword>
<evidence type="ECO:0000313" key="3">
    <source>
        <dbReference type="EMBL" id="CAD7282949.1"/>
    </source>
</evidence>
<feature type="compositionally biased region" description="Basic residues" evidence="1">
    <location>
        <begin position="480"/>
        <end position="497"/>
    </location>
</feature>
<evidence type="ECO:0000313" key="4">
    <source>
        <dbReference type="Proteomes" id="UP000678499"/>
    </source>
</evidence>
<feature type="compositionally biased region" description="Basic and acidic residues" evidence="1">
    <location>
        <begin position="456"/>
        <end position="478"/>
    </location>
</feature>
<name>A0A7R9BYW3_9CRUS</name>
<dbReference type="EMBL" id="CAJPEX010004578">
    <property type="protein sequence ID" value="CAG0923101.1"/>
    <property type="molecule type" value="Genomic_DNA"/>
</dbReference>
<keyword evidence="2" id="KW-0812">Transmembrane</keyword>
<sequence>MKSIKRNNGLQNNTPSHFCSGSCEFVNEGAQICGYHFPPLVIIIATTAGLLLTFTGLMSTIAFDFRVHACLGAIFLSFGEYLFQKANTNYYYQFFLPEISQVHKKCNEGVNSQGPDPCFCRLTFACTDSSVVVVSSSLSTQGSSPLSQIMRTIRSSRSAWLEPPLGENWRLASSSSASTSSRIWPSPWSSMKLTFSSNRTRSSRLPESKLNCGKRRYTLNICSFYTKRQPLTCLSRNPFLADPRVTERRPKNISSPVEKDDTGDTEALVPWAPPCGPVASTLFRDTASPTEPARATLLARSSETATTPDLASECLSEEIMLTTADTLSLLTEFRLPTWLVTSANTSILPINQPHDTGRNRPGQCRQRRRLVMPVHRVTTGSVAQRQRHRHAHDARALSHHFIRTRRQPTIRVVLFFRLSPNLVSHGGQSAGNAVFRLVEVQSDAGCGSGDAADAGSAERHRNDAVDVRQQHGDSETHRGAGQKKIVRLNPKKKKKSSGKAIYRSHDSSKDEHVPLVARGVFSVPVDPTTHQHRDPNHDGWNCDPSDESDSQGSSNQHPELPHDLLLPRPWLFTPKQNDSDEDLNRGSRSALAASQQNCIPHPGRLHLSFGHEAQPAAITAKEQSGAGHQRASGSPAKTLLSIKSSYLITNGLITNA</sequence>
<organism evidence="3">
    <name type="scientific">Notodromas monacha</name>
    <dbReference type="NCBI Taxonomy" id="399045"/>
    <lineage>
        <taxon>Eukaryota</taxon>
        <taxon>Metazoa</taxon>
        <taxon>Ecdysozoa</taxon>
        <taxon>Arthropoda</taxon>
        <taxon>Crustacea</taxon>
        <taxon>Oligostraca</taxon>
        <taxon>Ostracoda</taxon>
        <taxon>Podocopa</taxon>
        <taxon>Podocopida</taxon>
        <taxon>Cypridocopina</taxon>
        <taxon>Cypridoidea</taxon>
        <taxon>Cyprididae</taxon>
        <taxon>Notodromas</taxon>
    </lineage>
</organism>
<gene>
    <name evidence="3" type="ORF">NMOB1V02_LOCUS10567</name>
</gene>
<feature type="region of interest" description="Disordered" evidence="1">
    <location>
        <begin position="448"/>
        <end position="593"/>
    </location>
</feature>